<dbReference type="Proteomes" id="UP000516349">
    <property type="component" value="Chromosome"/>
</dbReference>
<reference evidence="1 2" key="1">
    <citation type="submission" date="2020-08" db="EMBL/GenBank/DDBJ databases">
        <title>Complete genome sequence of Entomobacter blattae G55GP.</title>
        <authorList>
            <person name="Poehlein A."/>
            <person name="Guzman J."/>
            <person name="Daniel R."/>
            <person name="Vilcinskas A."/>
        </authorList>
    </citation>
    <scope>NUCLEOTIDE SEQUENCE [LARGE SCALE GENOMIC DNA]</scope>
    <source>
        <strain evidence="1 2">G55GP</strain>
    </source>
</reference>
<dbReference type="RefSeq" id="WP_203413621.1">
    <property type="nucleotide sequence ID" value="NZ_CP060244.1"/>
</dbReference>
<proteinExistence type="predicted"/>
<protein>
    <submittedName>
        <fullName evidence="1">Uncharacterized protein</fullName>
    </submittedName>
</protein>
<evidence type="ECO:0000313" key="1">
    <source>
        <dbReference type="EMBL" id="QNT79464.1"/>
    </source>
</evidence>
<organism evidence="1 2">
    <name type="scientific">Entomobacter blattae</name>
    <dbReference type="NCBI Taxonomy" id="2762277"/>
    <lineage>
        <taxon>Bacteria</taxon>
        <taxon>Pseudomonadati</taxon>
        <taxon>Pseudomonadota</taxon>
        <taxon>Alphaproteobacteria</taxon>
        <taxon>Acetobacterales</taxon>
        <taxon>Acetobacteraceae</taxon>
        <taxon>Entomobacter</taxon>
    </lineage>
</organism>
<dbReference type="KEGG" id="ebla:JGUZn3_22630"/>
<keyword evidence="2" id="KW-1185">Reference proteome</keyword>
<evidence type="ECO:0000313" key="2">
    <source>
        <dbReference type="Proteomes" id="UP000516349"/>
    </source>
</evidence>
<accession>A0A7H1NUK4</accession>
<gene>
    <name evidence="1" type="ORF">JGUZn3_22630</name>
</gene>
<dbReference type="EMBL" id="CP060244">
    <property type="protein sequence ID" value="QNT79464.1"/>
    <property type="molecule type" value="Genomic_DNA"/>
</dbReference>
<sequence length="86" mass="9404">MKPSKTATTYLVAIMAALVSGDMNLIPADISLYAALVVMVCNFIASHTKPPKEGSWLVWPYQIINWLAGNFGWAQNRVESSTTSSK</sequence>
<name>A0A7H1NUK4_9PROT</name>
<dbReference type="AlphaFoldDB" id="A0A7H1NUK4"/>